<dbReference type="RefSeq" id="WP_066384725.1">
    <property type="nucleotide sequence ID" value="NZ_CP022572.1"/>
</dbReference>
<dbReference type="STRING" id="1193713.GCA_001636315_00496"/>
<protein>
    <submittedName>
        <fullName evidence="3">Cell wall protein</fullName>
    </submittedName>
</protein>
<feature type="transmembrane region" description="Helical" evidence="1">
    <location>
        <begin position="173"/>
        <end position="193"/>
    </location>
</feature>
<feature type="signal peptide" evidence="2">
    <location>
        <begin position="1"/>
        <end position="27"/>
    </location>
</feature>
<dbReference type="EMBL" id="CP022572">
    <property type="protein sequence ID" value="AZU63048.1"/>
    <property type="molecule type" value="Genomic_DNA"/>
</dbReference>
<evidence type="ECO:0000256" key="1">
    <source>
        <dbReference type="SAM" id="Phobius"/>
    </source>
</evidence>
<keyword evidence="1" id="KW-0472">Membrane</keyword>
<organism evidence="3 4">
    <name type="scientific">Neobacillus mesonae</name>
    <dbReference type="NCBI Taxonomy" id="1193713"/>
    <lineage>
        <taxon>Bacteria</taxon>
        <taxon>Bacillati</taxon>
        <taxon>Bacillota</taxon>
        <taxon>Bacilli</taxon>
        <taxon>Bacillales</taxon>
        <taxon>Bacillaceae</taxon>
        <taxon>Neobacillus</taxon>
    </lineage>
</organism>
<dbReference type="OrthoDB" id="2566057at2"/>
<name>A0A3T0I137_9BACI</name>
<feature type="chain" id="PRO_5018993683" evidence="2">
    <location>
        <begin position="28"/>
        <end position="204"/>
    </location>
</feature>
<accession>A0A3T0I137</accession>
<keyword evidence="2" id="KW-0732">Signal</keyword>
<dbReference type="AlphaFoldDB" id="A0A3T0I137"/>
<proteinExistence type="predicted"/>
<sequence length="204" mass="23484">MQKKFPFFVVVASFFLCLIAPIINSNAEEKVKEIDISTSPYKIFFDIQNGRPGDTYTKKLTVKNNGSKDFKYLFSNRFLTGSEKFYNELYFTITDNSGEIFKGKLKDFKKSNARFLNKGSHEDLMFNIYIPIELNNEFQGLSCEFQFKFYVEGTLGGTLPVDGPKLPETGTNMFNIMLAGIVLVLTGSIYQFFQIKRKRIDRKV</sequence>
<dbReference type="NCBIfam" id="TIGR01167">
    <property type="entry name" value="LPXTG_anchor"/>
    <property type="match status" value="1"/>
</dbReference>
<dbReference type="KEGG" id="nmk:CHR53_18300"/>
<evidence type="ECO:0000313" key="4">
    <source>
        <dbReference type="Proteomes" id="UP000282892"/>
    </source>
</evidence>
<keyword evidence="1" id="KW-1133">Transmembrane helix</keyword>
<keyword evidence="4" id="KW-1185">Reference proteome</keyword>
<gene>
    <name evidence="3" type="ORF">CHR53_18300</name>
</gene>
<reference evidence="3 4" key="1">
    <citation type="submission" date="2017-07" db="EMBL/GenBank/DDBJ databases">
        <title>The complete genome sequence of Bacillus mesonae strain H20-5, an efficient strain improving plant abiotic stress resistance.</title>
        <authorList>
            <person name="Kim S.Y."/>
            <person name="Song H."/>
            <person name="Sang M.K."/>
            <person name="Weon H.-Y."/>
            <person name="Song J."/>
        </authorList>
    </citation>
    <scope>NUCLEOTIDE SEQUENCE [LARGE SCALE GENOMIC DNA]</scope>
    <source>
        <strain evidence="3 4">H20-5</strain>
    </source>
</reference>
<evidence type="ECO:0000256" key="2">
    <source>
        <dbReference type="SAM" id="SignalP"/>
    </source>
</evidence>
<keyword evidence="1" id="KW-0812">Transmembrane</keyword>
<evidence type="ECO:0000313" key="3">
    <source>
        <dbReference type="EMBL" id="AZU63048.1"/>
    </source>
</evidence>
<dbReference type="Proteomes" id="UP000282892">
    <property type="component" value="Chromosome"/>
</dbReference>